<sequence>MLLNPDLVAERKKAPKAKNPPLLGWTSQMSLLADIADLIYKQLTRDGAARLARPLTAVDFVDLAKRQAAMNRVVAQFSPRHVHLTPQLDP</sequence>
<dbReference type="KEGG" id="nno:NONO_c60820"/>
<dbReference type="EMBL" id="CP006850">
    <property type="protein sequence ID" value="AHH20858.1"/>
    <property type="molecule type" value="Genomic_DNA"/>
</dbReference>
<dbReference type="STRING" id="1415166.NONO_c60820"/>
<evidence type="ECO:0000313" key="1">
    <source>
        <dbReference type="EMBL" id="AHH20858.1"/>
    </source>
</evidence>
<dbReference type="HOGENOM" id="CLU_2437879_0_0_11"/>
<protein>
    <submittedName>
        <fullName evidence="1">Uncharacterized protein</fullName>
    </submittedName>
</protein>
<name>W5TPM7_9NOCA</name>
<keyword evidence="2" id="KW-1185">Reference proteome</keyword>
<organism evidence="1 2">
    <name type="scientific">Nocardia nova SH22a</name>
    <dbReference type="NCBI Taxonomy" id="1415166"/>
    <lineage>
        <taxon>Bacteria</taxon>
        <taxon>Bacillati</taxon>
        <taxon>Actinomycetota</taxon>
        <taxon>Actinomycetes</taxon>
        <taxon>Mycobacteriales</taxon>
        <taxon>Nocardiaceae</taxon>
        <taxon>Nocardia</taxon>
    </lineage>
</organism>
<dbReference type="OrthoDB" id="5514409at2"/>
<evidence type="ECO:0000313" key="2">
    <source>
        <dbReference type="Proteomes" id="UP000019150"/>
    </source>
</evidence>
<reference evidence="1 2" key="1">
    <citation type="journal article" date="2014" name="Appl. Environ. Microbiol.">
        <title>Insights into the Microbial Degradation of Rubber and Gutta-Percha by Analysis of the Complete Genome of Nocardia nova SH22a.</title>
        <authorList>
            <person name="Luo Q."/>
            <person name="Hiessl S."/>
            <person name="Poehlein A."/>
            <person name="Daniel R."/>
            <person name="Steinbuchel A."/>
        </authorList>
    </citation>
    <scope>NUCLEOTIDE SEQUENCE [LARGE SCALE GENOMIC DNA]</scope>
    <source>
        <strain evidence="1">SH22a</strain>
    </source>
</reference>
<gene>
    <name evidence="1" type="ORF">NONO_c60820</name>
</gene>
<dbReference type="RefSeq" id="WP_025352197.1">
    <property type="nucleotide sequence ID" value="NZ_CP006850.1"/>
</dbReference>
<dbReference type="Proteomes" id="UP000019150">
    <property type="component" value="Chromosome"/>
</dbReference>
<proteinExistence type="predicted"/>
<dbReference type="AlphaFoldDB" id="W5TPM7"/>
<accession>W5TPM7</accession>
<dbReference type="PATRIC" id="fig|1415166.3.peg.6258"/>